<sequence length="354" mass="40629">MLNKFKLATKFTLLLSLVFIGAIAVSGFALSHALEQKAEAEIGYRSQILAEMMNSVRNFTNMHISPLLIPMVETQSTFVPESIPSYAVREVFENLRKNEEYKDFFYKDANLNPTNLRDKADIFETQLIEQFRNQPDLKNVSGFRDSFDEKLFYSARPFSIKNQTCLRCHSTPEAAPKSHIVSYGSENGFGWKLNDIIGTQIIYVPASKVFDDANRASVSFMGLFIGIFALVILLINYLLRRNVLQPLKPMAQLAQKISMDEISVEEAEEFDRQKLTSIVKRNDELGQLGRVFQRMVHEIYAREQKLRQQLHTLRIEVDDAKRARQVAEIAESTTFQKLQEEAKAMRNKRNAANE</sequence>
<dbReference type="RefSeq" id="WP_191757707.1">
    <property type="nucleotide sequence ID" value="NZ_VJXY01000010.1"/>
</dbReference>
<dbReference type="CDD" id="cd06225">
    <property type="entry name" value="HAMP"/>
    <property type="match status" value="1"/>
</dbReference>
<name>A0AA40VQN5_9NOST</name>
<dbReference type="Gene3D" id="6.10.340.10">
    <property type="match status" value="1"/>
</dbReference>
<feature type="transmembrane region" description="Helical" evidence="1">
    <location>
        <begin position="218"/>
        <end position="239"/>
    </location>
</feature>
<feature type="domain" description="HAMP" evidence="2">
    <location>
        <begin position="241"/>
        <end position="304"/>
    </location>
</feature>
<evidence type="ECO:0000259" key="2">
    <source>
        <dbReference type="PROSITE" id="PS50885"/>
    </source>
</evidence>
<dbReference type="EMBL" id="VJXY01000010">
    <property type="protein sequence ID" value="MBD6616467.1"/>
    <property type="molecule type" value="Genomic_DNA"/>
</dbReference>
<dbReference type="Pfam" id="PF11845">
    <property type="entry name" value="Tll0287-like"/>
    <property type="match status" value="1"/>
</dbReference>
<evidence type="ECO:0000313" key="3">
    <source>
        <dbReference type="EMBL" id="MBD6616467.1"/>
    </source>
</evidence>
<dbReference type="GO" id="GO:0007165">
    <property type="term" value="P:signal transduction"/>
    <property type="evidence" value="ECO:0007669"/>
    <property type="project" value="InterPro"/>
</dbReference>
<gene>
    <name evidence="3" type="ORF">FNW02_11615</name>
</gene>
<keyword evidence="1" id="KW-0472">Membrane</keyword>
<comment type="caution">
    <text evidence="3">The sequence shown here is derived from an EMBL/GenBank/DDBJ whole genome shotgun (WGS) entry which is preliminary data.</text>
</comment>
<dbReference type="InterPro" id="IPR021796">
    <property type="entry name" value="Tll0287-like_dom"/>
</dbReference>
<proteinExistence type="predicted"/>
<evidence type="ECO:0000313" key="4">
    <source>
        <dbReference type="Proteomes" id="UP001165986"/>
    </source>
</evidence>
<keyword evidence="4" id="KW-1185">Reference proteome</keyword>
<dbReference type="Proteomes" id="UP001165986">
    <property type="component" value="Unassembled WGS sequence"/>
</dbReference>
<protein>
    <submittedName>
        <fullName evidence="3">DUF3365 domain-containing protein</fullName>
    </submittedName>
</protein>
<dbReference type="InterPro" id="IPR003660">
    <property type="entry name" value="HAMP_dom"/>
</dbReference>
<dbReference type="GO" id="GO:0016020">
    <property type="term" value="C:membrane"/>
    <property type="evidence" value="ECO:0007669"/>
    <property type="project" value="InterPro"/>
</dbReference>
<dbReference type="PROSITE" id="PS50885">
    <property type="entry name" value="HAMP"/>
    <property type="match status" value="1"/>
</dbReference>
<accession>A0AA40VQN5</accession>
<evidence type="ECO:0000256" key="1">
    <source>
        <dbReference type="SAM" id="Phobius"/>
    </source>
</evidence>
<dbReference type="SMART" id="SM00304">
    <property type="entry name" value="HAMP"/>
    <property type="match status" value="1"/>
</dbReference>
<dbReference type="AlphaFoldDB" id="A0AA40VQN5"/>
<organism evidence="3 4">
    <name type="scientific">Komarekiella delphini-convector SJRDD-AB1</name>
    <dbReference type="NCBI Taxonomy" id="2593771"/>
    <lineage>
        <taxon>Bacteria</taxon>
        <taxon>Bacillati</taxon>
        <taxon>Cyanobacteriota</taxon>
        <taxon>Cyanophyceae</taxon>
        <taxon>Nostocales</taxon>
        <taxon>Nostocaceae</taxon>
        <taxon>Komarekiella</taxon>
        <taxon>Komarekiella delphini-convector</taxon>
    </lineage>
</organism>
<keyword evidence="1" id="KW-0812">Transmembrane</keyword>
<keyword evidence="1" id="KW-1133">Transmembrane helix</keyword>
<dbReference type="Pfam" id="PF00672">
    <property type="entry name" value="HAMP"/>
    <property type="match status" value="1"/>
</dbReference>
<reference evidence="3" key="1">
    <citation type="submission" date="2019-07" db="EMBL/GenBank/DDBJ databases">
        <title>Toxilogical consequences of a new and cryptic species of cyanobacteria (Komarekiella delphini-convector) recovered from the epidermis of a bottlenose dolphin and 1500 ft. in the air.</title>
        <authorList>
            <person name="Brown A.O."/>
            <person name="Dvorak P."/>
            <person name="Villanueva C.D."/>
            <person name="Foss A.J."/>
            <person name="Garvey A.D."/>
            <person name="Gibson Q.A."/>
            <person name="Johansen J.R."/>
            <person name="Casamatta D.A."/>
        </authorList>
    </citation>
    <scope>NUCLEOTIDE SEQUENCE</scope>
    <source>
        <strain evidence="3">SJRDD-AB1</strain>
    </source>
</reference>